<organism evidence="4 5">
    <name type="scientific">Silurus meridionalis</name>
    <name type="common">Southern catfish</name>
    <name type="synonym">Silurus soldatovi meridionalis</name>
    <dbReference type="NCBI Taxonomy" id="175797"/>
    <lineage>
        <taxon>Eukaryota</taxon>
        <taxon>Metazoa</taxon>
        <taxon>Chordata</taxon>
        <taxon>Craniata</taxon>
        <taxon>Vertebrata</taxon>
        <taxon>Euteleostomi</taxon>
        <taxon>Actinopterygii</taxon>
        <taxon>Neopterygii</taxon>
        <taxon>Teleostei</taxon>
        <taxon>Ostariophysi</taxon>
        <taxon>Siluriformes</taxon>
        <taxon>Siluridae</taxon>
        <taxon>Silurus</taxon>
    </lineage>
</organism>
<dbReference type="GO" id="GO:0006955">
    <property type="term" value="P:immune response"/>
    <property type="evidence" value="ECO:0007669"/>
    <property type="project" value="InterPro"/>
</dbReference>
<feature type="signal peptide" evidence="2">
    <location>
        <begin position="1"/>
        <end position="21"/>
    </location>
</feature>
<evidence type="ECO:0000256" key="2">
    <source>
        <dbReference type="SAM" id="SignalP"/>
    </source>
</evidence>
<keyword evidence="2" id="KW-0732">Signal</keyword>
<name>A0A8T0B3R3_SILME</name>
<dbReference type="Pfam" id="PF00048">
    <property type="entry name" value="IL8"/>
    <property type="match status" value="1"/>
</dbReference>
<evidence type="ECO:0000313" key="5">
    <source>
        <dbReference type="Proteomes" id="UP000606274"/>
    </source>
</evidence>
<feature type="chain" id="PRO_5035763103" description="Chemokine interleukin-8-like domain-containing protein" evidence="2">
    <location>
        <begin position="22"/>
        <end position="86"/>
    </location>
</feature>
<dbReference type="Gene3D" id="2.40.50.40">
    <property type="match status" value="1"/>
</dbReference>
<proteinExistence type="predicted"/>
<dbReference type="InterPro" id="IPR036048">
    <property type="entry name" value="Interleukin_8-like_sf"/>
</dbReference>
<keyword evidence="1" id="KW-0202">Cytokine</keyword>
<keyword evidence="5" id="KW-1185">Reference proteome</keyword>
<dbReference type="InterPro" id="IPR001811">
    <property type="entry name" value="Chemokine_IL8-like_dom"/>
</dbReference>
<gene>
    <name evidence="4" type="ORF">HF521_002186</name>
</gene>
<dbReference type="GO" id="GO:0005615">
    <property type="term" value="C:extracellular space"/>
    <property type="evidence" value="ECO:0007669"/>
    <property type="project" value="UniProtKB-KW"/>
</dbReference>
<evidence type="ECO:0000313" key="4">
    <source>
        <dbReference type="EMBL" id="KAF7701021.1"/>
    </source>
</evidence>
<reference evidence="4" key="1">
    <citation type="submission" date="2020-08" db="EMBL/GenBank/DDBJ databases">
        <title>Chromosome-level assembly of Southern catfish (Silurus meridionalis) provides insights into visual adaptation to the nocturnal and benthic lifestyles.</title>
        <authorList>
            <person name="Zhang Y."/>
            <person name="Wang D."/>
            <person name="Peng Z."/>
        </authorList>
    </citation>
    <scope>NUCLEOTIDE SEQUENCE</scope>
    <source>
        <strain evidence="4">SWU-2019-XX</strain>
        <tissue evidence="4">Muscle</tissue>
    </source>
</reference>
<feature type="domain" description="Chemokine interleukin-8-like" evidence="3">
    <location>
        <begin position="25"/>
        <end position="74"/>
    </location>
</feature>
<accession>A0A8T0B3R3</accession>
<protein>
    <recommendedName>
        <fullName evidence="3">Chemokine interleukin-8-like domain-containing protein</fullName>
    </recommendedName>
</protein>
<dbReference type="Proteomes" id="UP000606274">
    <property type="component" value="Unassembled WGS sequence"/>
</dbReference>
<comment type="caution">
    <text evidence="4">The sequence shown here is derived from an EMBL/GenBank/DDBJ whole genome shotgun (WGS) entry which is preliminary data.</text>
</comment>
<dbReference type="SUPFAM" id="SSF54117">
    <property type="entry name" value="Interleukin 8-like chemokines"/>
    <property type="match status" value="1"/>
</dbReference>
<dbReference type="AlphaFoldDB" id="A0A8T0B3R3"/>
<dbReference type="OrthoDB" id="8905061at2759"/>
<evidence type="ECO:0000256" key="1">
    <source>
        <dbReference type="ARBA" id="ARBA00022514"/>
    </source>
</evidence>
<sequence length="86" mass="9849">MEMDFKILLLFLCITFVSVQGFIPRCCVKTAPVNPRLLKRVEKFSVQNRSLCDIEALVLHVNGKTLCAPLRQKKHLQKINPKQSIV</sequence>
<dbReference type="GO" id="GO:0008009">
    <property type="term" value="F:chemokine activity"/>
    <property type="evidence" value="ECO:0007669"/>
    <property type="project" value="InterPro"/>
</dbReference>
<dbReference type="EMBL" id="JABFDY010000011">
    <property type="protein sequence ID" value="KAF7701021.1"/>
    <property type="molecule type" value="Genomic_DNA"/>
</dbReference>
<evidence type="ECO:0000259" key="3">
    <source>
        <dbReference type="Pfam" id="PF00048"/>
    </source>
</evidence>